<evidence type="ECO:0000313" key="4">
    <source>
        <dbReference type="Proteomes" id="UP001139411"/>
    </source>
</evidence>
<evidence type="ECO:0000256" key="1">
    <source>
        <dbReference type="SAM" id="SignalP"/>
    </source>
</evidence>
<sequence>MKKHLKYFFSALLLISMSQIAKSQNVNIILDFTNRKVSADGLSWTFDLEAKGDVGYAGPNNNNWKAYNIRLDLDLPDGVDILGGTGVADPNYTTGSLGVQTTVFGDPPLGQKELGLTLSRGNQTDLNTFTFVKLATYTINFSGPVDQGNPATPRPNAIASGSSWTNAANDPASGNQLGLRRPFSMAENFALPVKLLSFDATKEGAGINLNWATTEENNSDRFDVQRSSNGKEWNTITTITAKGESKQQVEYVAVDNDPINGNNFYRLHMIDKDGTGAYSRIRTVKFEGVVTYMYPNPVSEELTIKAADWSKITKVEIVGSNGKVVYHSFGKPSPNVKVKNLLNGVYLVRLTNTNGSETTHKIVVNN</sequence>
<proteinExistence type="predicted"/>
<evidence type="ECO:0000259" key="2">
    <source>
        <dbReference type="Pfam" id="PF18962"/>
    </source>
</evidence>
<keyword evidence="1" id="KW-0732">Signal</keyword>
<dbReference type="Pfam" id="PF18962">
    <property type="entry name" value="Por_Secre_tail"/>
    <property type="match status" value="1"/>
</dbReference>
<dbReference type="InterPro" id="IPR026444">
    <property type="entry name" value="Secre_tail"/>
</dbReference>
<name>A0A9X1QFM2_9BACT</name>
<comment type="caution">
    <text evidence="3">The sequence shown here is derived from an EMBL/GenBank/DDBJ whole genome shotgun (WGS) entry which is preliminary data.</text>
</comment>
<dbReference type="AlphaFoldDB" id="A0A9X1QFM2"/>
<dbReference type="RefSeq" id="WP_235178305.1">
    <property type="nucleotide sequence ID" value="NZ_JAKFFV010000008.1"/>
</dbReference>
<accession>A0A9X1QFM2</accession>
<dbReference type="Proteomes" id="UP001139411">
    <property type="component" value="Unassembled WGS sequence"/>
</dbReference>
<feature type="chain" id="PRO_5040881993" evidence="1">
    <location>
        <begin position="22"/>
        <end position="366"/>
    </location>
</feature>
<protein>
    <submittedName>
        <fullName evidence="3">T9SS type A sorting domain-containing protein</fullName>
    </submittedName>
</protein>
<gene>
    <name evidence="3" type="ORF">L0661_14880</name>
</gene>
<dbReference type="EMBL" id="JAKFFV010000008">
    <property type="protein sequence ID" value="MCF2499602.1"/>
    <property type="molecule type" value="Genomic_DNA"/>
</dbReference>
<feature type="signal peptide" evidence="1">
    <location>
        <begin position="1"/>
        <end position="21"/>
    </location>
</feature>
<dbReference type="NCBIfam" id="TIGR04183">
    <property type="entry name" value="Por_Secre_tail"/>
    <property type="match status" value="1"/>
</dbReference>
<reference evidence="3" key="1">
    <citation type="submission" date="2022-01" db="EMBL/GenBank/DDBJ databases">
        <title>Novel species in genus Dyadobacter.</title>
        <authorList>
            <person name="Ma C."/>
        </authorList>
    </citation>
    <scope>NUCLEOTIDE SEQUENCE</scope>
    <source>
        <strain evidence="3">CY357</strain>
    </source>
</reference>
<organism evidence="3 4">
    <name type="scientific">Dyadobacter chenhuakuii</name>
    <dbReference type="NCBI Taxonomy" id="2909339"/>
    <lineage>
        <taxon>Bacteria</taxon>
        <taxon>Pseudomonadati</taxon>
        <taxon>Bacteroidota</taxon>
        <taxon>Cytophagia</taxon>
        <taxon>Cytophagales</taxon>
        <taxon>Spirosomataceae</taxon>
        <taxon>Dyadobacter</taxon>
    </lineage>
</organism>
<feature type="domain" description="Secretion system C-terminal sorting" evidence="2">
    <location>
        <begin position="293"/>
        <end position="364"/>
    </location>
</feature>
<evidence type="ECO:0000313" key="3">
    <source>
        <dbReference type="EMBL" id="MCF2499602.1"/>
    </source>
</evidence>